<protein>
    <submittedName>
        <fullName evidence="2">Uncharacterized protein</fullName>
    </submittedName>
</protein>
<sequence>MRSEGLAYCAGTSELLAGTEGFCAQARHHRGSGHSQRRSSQTQKVHNRFKVNLYSEPKSLFPSHSKS</sequence>
<name>A0A2G9S744_AQUCT</name>
<accession>A0A2G9S744</accession>
<dbReference type="AlphaFoldDB" id="A0A2G9S744"/>
<keyword evidence="3" id="KW-1185">Reference proteome</keyword>
<feature type="compositionally biased region" description="Basic residues" evidence="1">
    <location>
        <begin position="26"/>
        <end position="37"/>
    </location>
</feature>
<gene>
    <name evidence="2" type="ORF">AB205_0180230</name>
</gene>
<feature type="non-terminal residue" evidence="2">
    <location>
        <position position="67"/>
    </location>
</feature>
<evidence type="ECO:0000313" key="2">
    <source>
        <dbReference type="EMBL" id="PIO35940.1"/>
    </source>
</evidence>
<feature type="region of interest" description="Disordered" evidence="1">
    <location>
        <begin position="26"/>
        <end position="48"/>
    </location>
</feature>
<organism evidence="2 3">
    <name type="scientific">Aquarana catesbeiana</name>
    <name type="common">American bullfrog</name>
    <name type="synonym">Rana catesbeiana</name>
    <dbReference type="NCBI Taxonomy" id="8400"/>
    <lineage>
        <taxon>Eukaryota</taxon>
        <taxon>Metazoa</taxon>
        <taxon>Chordata</taxon>
        <taxon>Craniata</taxon>
        <taxon>Vertebrata</taxon>
        <taxon>Euteleostomi</taxon>
        <taxon>Amphibia</taxon>
        <taxon>Batrachia</taxon>
        <taxon>Anura</taxon>
        <taxon>Neobatrachia</taxon>
        <taxon>Ranoidea</taxon>
        <taxon>Ranidae</taxon>
        <taxon>Aquarana</taxon>
    </lineage>
</organism>
<dbReference type="Proteomes" id="UP000228934">
    <property type="component" value="Unassembled WGS sequence"/>
</dbReference>
<dbReference type="EMBL" id="KV926618">
    <property type="protein sequence ID" value="PIO35940.1"/>
    <property type="molecule type" value="Genomic_DNA"/>
</dbReference>
<reference evidence="3" key="1">
    <citation type="journal article" date="2017" name="Nat. Commun.">
        <title>The North American bullfrog draft genome provides insight into hormonal regulation of long noncoding RNA.</title>
        <authorList>
            <person name="Hammond S.A."/>
            <person name="Warren R.L."/>
            <person name="Vandervalk B.P."/>
            <person name="Kucuk E."/>
            <person name="Khan H."/>
            <person name="Gibb E.A."/>
            <person name="Pandoh P."/>
            <person name="Kirk H."/>
            <person name="Zhao Y."/>
            <person name="Jones M."/>
            <person name="Mungall A.J."/>
            <person name="Coope R."/>
            <person name="Pleasance S."/>
            <person name="Moore R.A."/>
            <person name="Holt R.A."/>
            <person name="Round J.M."/>
            <person name="Ohora S."/>
            <person name="Walle B.V."/>
            <person name="Veldhoen N."/>
            <person name="Helbing C.C."/>
            <person name="Birol I."/>
        </authorList>
    </citation>
    <scope>NUCLEOTIDE SEQUENCE [LARGE SCALE GENOMIC DNA]</scope>
</reference>
<evidence type="ECO:0000313" key="3">
    <source>
        <dbReference type="Proteomes" id="UP000228934"/>
    </source>
</evidence>
<dbReference type="OrthoDB" id="2422341at2759"/>
<proteinExistence type="predicted"/>
<evidence type="ECO:0000256" key="1">
    <source>
        <dbReference type="SAM" id="MobiDB-lite"/>
    </source>
</evidence>